<organism evidence="1 2">
    <name type="scientific">Nonlabens spongiae</name>
    <dbReference type="NCBI Taxonomy" id="331648"/>
    <lineage>
        <taxon>Bacteria</taxon>
        <taxon>Pseudomonadati</taxon>
        <taxon>Bacteroidota</taxon>
        <taxon>Flavobacteriia</taxon>
        <taxon>Flavobacteriales</taxon>
        <taxon>Flavobacteriaceae</taxon>
        <taxon>Nonlabens</taxon>
    </lineage>
</organism>
<evidence type="ECO:0000313" key="1">
    <source>
        <dbReference type="EMBL" id="ARN77704.1"/>
    </source>
</evidence>
<protein>
    <recommendedName>
        <fullName evidence="3">DUF3703 domain-containing protein</fullName>
    </recommendedName>
</protein>
<name>A0A1W6MJB5_9FLAO</name>
<evidence type="ECO:0008006" key="3">
    <source>
        <dbReference type="Google" id="ProtNLM"/>
    </source>
</evidence>
<gene>
    <name evidence="1" type="ORF">BST97_06665</name>
</gene>
<keyword evidence="2" id="KW-1185">Reference proteome</keyword>
<evidence type="ECO:0000313" key="2">
    <source>
        <dbReference type="Proteomes" id="UP000193431"/>
    </source>
</evidence>
<dbReference type="InterPro" id="IPR022172">
    <property type="entry name" value="DUF3703"/>
</dbReference>
<reference evidence="1 2" key="1">
    <citation type="submission" date="2016-11" db="EMBL/GenBank/DDBJ databases">
        <title>Trade-off between light-utilization and light-protection in marine flavobacteria.</title>
        <authorList>
            <person name="Kumagai Y."/>
        </authorList>
    </citation>
    <scope>NUCLEOTIDE SEQUENCE [LARGE SCALE GENOMIC DNA]</scope>
    <source>
        <strain evidence="1 2">JCM 13191</strain>
    </source>
</reference>
<sequence>MKLNLKIPEHLKIAYHEELQSYRHHLRHGHYTNAWHHLERTHIIGQSYPIEHTYAHWLMLKFGLMQKNVKEILGQILRLLVGGWKSFINHVPTGNTGGSNVPPMKKMPIPRDIEELFNKK</sequence>
<dbReference type="OrthoDB" id="9799416at2"/>
<dbReference type="STRING" id="331648.BST97_06665"/>
<dbReference type="AlphaFoldDB" id="A0A1W6MJB5"/>
<dbReference type="Proteomes" id="UP000193431">
    <property type="component" value="Chromosome"/>
</dbReference>
<dbReference type="Pfam" id="PF12487">
    <property type="entry name" value="DUF3703"/>
    <property type="match status" value="1"/>
</dbReference>
<dbReference type="EMBL" id="CP019344">
    <property type="protein sequence ID" value="ARN77704.1"/>
    <property type="molecule type" value="Genomic_DNA"/>
</dbReference>
<accession>A0A1W6MJB5</accession>
<proteinExistence type="predicted"/>
<dbReference type="RefSeq" id="WP_085766504.1">
    <property type="nucleotide sequence ID" value="NZ_CP019344.1"/>
</dbReference>